<dbReference type="InterPro" id="IPR027470">
    <property type="entry name" value="Cation_efflux_CTD"/>
</dbReference>
<keyword evidence="4 9" id="KW-0812">Transmembrane</keyword>
<feature type="transmembrane region" description="Helical" evidence="9">
    <location>
        <begin position="145"/>
        <end position="165"/>
    </location>
</feature>
<dbReference type="GO" id="GO:0005886">
    <property type="term" value="C:plasma membrane"/>
    <property type="evidence" value="ECO:0007669"/>
    <property type="project" value="TreeGrafter"/>
</dbReference>
<dbReference type="RefSeq" id="WP_038569204.1">
    <property type="nucleotide sequence ID" value="NZ_CP008889.1"/>
</dbReference>
<organism evidence="12 13">
    <name type="scientific">Dermacoccus nishinomiyaensis</name>
    <dbReference type="NCBI Taxonomy" id="1274"/>
    <lineage>
        <taxon>Bacteria</taxon>
        <taxon>Bacillati</taxon>
        <taxon>Actinomycetota</taxon>
        <taxon>Actinomycetes</taxon>
        <taxon>Micrococcales</taxon>
        <taxon>Dermacoccaceae</taxon>
        <taxon>Dermacoccus</taxon>
    </lineage>
</organism>
<evidence type="ECO:0000256" key="2">
    <source>
        <dbReference type="ARBA" id="ARBA00008873"/>
    </source>
</evidence>
<feature type="transmembrane region" description="Helical" evidence="9">
    <location>
        <begin position="185"/>
        <end position="202"/>
    </location>
</feature>
<dbReference type="SUPFAM" id="SSF161111">
    <property type="entry name" value="Cation efflux protein transmembrane domain-like"/>
    <property type="match status" value="1"/>
</dbReference>
<feature type="domain" description="Cation efflux protein cytoplasmic" evidence="11">
    <location>
        <begin position="238"/>
        <end position="316"/>
    </location>
</feature>
<proteinExistence type="inferred from homology"/>
<keyword evidence="5 9" id="KW-1133">Transmembrane helix</keyword>
<reference evidence="12 13" key="1">
    <citation type="submission" date="2014-07" db="EMBL/GenBank/DDBJ databases">
        <title>Genome Sequencing of Dermacoccus nishinomiyaensis.</title>
        <authorList>
            <person name="Hong K.W."/>
            <person name="Chan K.G."/>
        </authorList>
    </citation>
    <scope>NUCLEOTIDE SEQUENCE [LARGE SCALE GENOMIC DNA]</scope>
    <source>
        <strain evidence="12 13">M25</strain>
    </source>
</reference>
<keyword evidence="6" id="KW-0406">Ion transport</keyword>
<accession>A0A075JJA1</accession>
<keyword evidence="13" id="KW-1185">Reference proteome</keyword>
<evidence type="ECO:0000256" key="3">
    <source>
        <dbReference type="ARBA" id="ARBA00022448"/>
    </source>
</evidence>
<dbReference type="SUPFAM" id="SSF160240">
    <property type="entry name" value="Cation efflux protein cytoplasmic domain-like"/>
    <property type="match status" value="1"/>
</dbReference>
<evidence type="ECO:0000256" key="9">
    <source>
        <dbReference type="SAM" id="Phobius"/>
    </source>
</evidence>
<gene>
    <name evidence="12" type="ORF">HX89_11330</name>
</gene>
<dbReference type="Pfam" id="PF16916">
    <property type="entry name" value="ZT_dimer"/>
    <property type="match status" value="1"/>
</dbReference>
<protein>
    <submittedName>
        <fullName evidence="12">Cation transporter</fullName>
    </submittedName>
</protein>
<dbReference type="GO" id="GO:0005385">
    <property type="term" value="F:zinc ion transmembrane transporter activity"/>
    <property type="evidence" value="ECO:0007669"/>
    <property type="project" value="TreeGrafter"/>
</dbReference>
<evidence type="ECO:0000256" key="5">
    <source>
        <dbReference type="ARBA" id="ARBA00022989"/>
    </source>
</evidence>
<dbReference type="eggNOG" id="COG1230">
    <property type="taxonomic scope" value="Bacteria"/>
</dbReference>
<feature type="transmembrane region" description="Helical" evidence="9">
    <location>
        <begin position="47"/>
        <end position="70"/>
    </location>
</feature>
<dbReference type="Gene3D" id="1.20.1510.10">
    <property type="entry name" value="Cation efflux protein transmembrane domain"/>
    <property type="match status" value="1"/>
</dbReference>
<dbReference type="InterPro" id="IPR036837">
    <property type="entry name" value="Cation_efflux_CTD_sf"/>
</dbReference>
<dbReference type="EMBL" id="CP008889">
    <property type="protein sequence ID" value="AIF41432.1"/>
    <property type="molecule type" value="Genomic_DNA"/>
</dbReference>
<evidence type="ECO:0000256" key="6">
    <source>
        <dbReference type="ARBA" id="ARBA00023065"/>
    </source>
</evidence>
<evidence type="ECO:0000256" key="1">
    <source>
        <dbReference type="ARBA" id="ARBA00004141"/>
    </source>
</evidence>
<keyword evidence="3" id="KW-0813">Transport</keyword>
<dbReference type="GeneID" id="41841681"/>
<dbReference type="AlphaFoldDB" id="A0A075JJA1"/>
<dbReference type="InterPro" id="IPR058533">
    <property type="entry name" value="Cation_efflux_TM"/>
</dbReference>
<dbReference type="OrthoDB" id="9809646at2"/>
<feature type="domain" description="Cation efflux protein transmembrane" evidence="10">
    <location>
        <begin position="45"/>
        <end position="234"/>
    </location>
</feature>
<evidence type="ECO:0000313" key="12">
    <source>
        <dbReference type="EMBL" id="AIF41432.1"/>
    </source>
</evidence>
<evidence type="ECO:0000313" key="13">
    <source>
        <dbReference type="Proteomes" id="UP000027986"/>
    </source>
</evidence>
<comment type="subcellular location">
    <subcellularLocation>
        <location evidence="1">Membrane</location>
        <topology evidence="1">Multi-pass membrane protein</topology>
    </subcellularLocation>
</comment>
<evidence type="ECO:0000256" key="8">
    <source>
        <dbReference type="SAM" id="MobiDB-lite"/>
    </source>
</evidence>
<dbReference type="Proteomes" id="UP000027986">
    <property type="component" value="Chromosome"/>
</dbReference>
<feature type="transmembrane region" description="Helical" evidence="9">
    <location>
        <begin position="114"/>
        <end position="133"/>
    </location>
</feature>
<dbReference type="PANTHER" id="PTHR11562">
    <property type="entry name" value="CATION EFFLUX PROTEIN/ ZINC TRANSPORTER"/>
    <property type="match status" value="1"/>
</dbReference>
<name>A0A075JJA1_9MICO</name>
<evidence type="ECO:0000259" key="10">
    <source>
        <dbReference type="Pfam" id="PF01545"/>
    </source>
</evidence>
<dbReference type="InterPro" id="IPR027469">
    <property type="entry name" value="Cation_efflux_TMD_sf"/>
</dbReference>
<dbReference type="KEGG" id="dni:HX89_11330"/>
<feature type="transmembrane region" description="Helical" evidence="9">
    <location>
        <begin position="76"/>
        <end position="94"/>
    </location>
</feature>
<dbReference type="Pfam" id="PF01545">
    <property type="entry name" value="Cation_efflux"/>
    <property type="match status" value="1"/>
</dbReference>
<sequence>MGTRHESHDGREAHEQQTAHDGHGHGGHAHSHAPSADADRRYLSAALALLVLYMLAEVVVAFATGSLALLSDAAHMLTDAAAIALALWAIHLAAKPANARLTFGFKRAEILSGLGNGITLLLLGAVLLVEAVRRLVDPPQVEPKPVLAVALAGVVVNVAAGMLLARANRTSLNVEGAYRHIITDLYGFIGTAVAAAVIWATGWMRADAVATLIVVALMFHAGAGLVAQAGRVLLEGAPDGTDVEAIRAHMLEVDHVRDVHDLHVWSVTSDLPALSAHLVIDDECFHDGHAPRLLDEVLECLVGHFDVDHSTLQFEPASHAAHESGLH</sequence>
<evidence type="ECO:0000259" key="11">
    <source>
        <dbReference type="Pfam" id="PF16916"/>
    </source>
</evidence>
<evidence type="ECO:0000256" key="4">
    <source>
        <dbReference type="ARBA" id="ARBA00022692"/>
    </source>
</evidence>
<evidence type="ECO:0000256" key="7">
    <source>
        <dbReference type="ARBA" id="ARBA00023136"/>
    </source>
</evidence>
<dbReference type="InterPro" id="IPR050681">
    <property type="entry name" value="CDF/SLC30A"/>
</dbReference>
<dbReference type="PANTHER" id="PTHR11562:SF17">
    <property type="entry name" value="RE54080P-RELATED"/>
    <property type="match status" value="1"/>
</dbReference>
<keyword evidence="7 9" id="KW-0472">Membrane</keyword>
<dbReference type="NCBIfam" id="TIGR01297">
    <property type="entry name" value="CDF"/>
    <property type="match status" value="1"/>
</dbReference>
<feature type="region of interest" description="Disordered" evidence="8">
    <location>
        <begin position="1"/>
        <end position="34"/>
    </location>
</feature>
<comment type="similarity">
    <text evidence="2">Belongs to the cation diffusion facilitator (CDF) transporter (TC 2.A.4) family. SLC30A subfamily.</text>
</comment>
<feature type="transmembrane region" description="Helical" evidence="9">
    <location>
        <begin position="208"/>
        <end position="227"/>
    </location>
</feature>
<dbReference type="HOGENOM" id="CLU_013430_0_0_11"/>
<feature type="compositionally biased region" description="Basic and acidic residues" evidence="8">
    <location>
        <begin position="1"/>
        <end position="24"/>
    </location>
</feature>
<dbReference type="InterPro" id="IPR002524">
    <property type="entry name" value="Cation_efflux"/>
</dbReference>